<dbReference type="Proteomes" id="UP000266313">
    <property type="component" value="Chromosome"/>
</dbReference>
<gene>
    <name evidence="2" type="ORF">sS8_1960</name>
</gene>
<feature type="domain" description="Ice-binding protein C-terminal" evidence="1">
    <location>
        <begin position="265"/>
        <end position="288"/>
    </location>
</feature>
<dbReference type="KEGG" id="mmai:sS8_1960"/>
<dbReference type="Pfam" id="PF07589">
    <property type="entry name" value="PEP-CTERM"/>
    <property type="match status" value="1"/>
</dbReference>
<keyword evidence="3" id="KW-1185">Reference proteome</keyword>
<dbReference type="OrthoDB" id="7594412at2"/>
<dbReference type="NCBIfam" id="TIGR02595">
    <property type="entry name" value="PEP_CTERM"/>
    <property type="match status" value="1"/>
</dbReference>
<evidence type="ECO:0000313" key="3">
    <source>
        <dbReference type="Proteomes" id="UP000266313"/>
    </source>
</evidence>
<evidence type="ECO:0000259" key="1">
    <source>
        <dbReference type="Pfam" id="PF07589"/>
    </source>
</evidence>
<evidence type="ECO:0000313" key="2">
    <source>
        <dbReference type="EMBL" id="BBA33914.1"/>
    </source>
</evidence>
<dbReference type="EMBL" id="AP017928">
    <property type="protein sequence ID" value="BBA33914.1"/>
    <property type="molecule type" value="Genomic_DNA"/>
</dbReference>
<name>A0A250KQT3_9GAMM</name>
<organism evidence="2 3">
    <name type="scientific">Methylocaldum marinum</name>
    <dbReference type="NCBI Taxonomy" id="1432792"/>
    <lineage>
        <taxon>Bacteria</taxon>
        <taxon>Pseudomonadati</taxon>
        <taxon>Pseudomonadota</taxon>
        <taxon>Gammaproteobacteria</taxon>
        <taxon>Methylococcales</taxon>
        <taxon>Methylococcaceae</taxon>
        <taxon>Methylocaldum</taxon>
    </lineage>
</organism>
<dbReference type="InterPro" id="IPR013424">
    <property type="entry name" value="Ice-binding_C"/>
</dbReference>
<dbReference type="AlphaFoldDB" id="A0A250KQT3"/>
<dbReference type="RefSeq" id="WP_119629432.1">
    <property type="nucleotide sequence ID" value="NZ_AP017928.1"/>
</dbReference>
<proteinExistence type="predicted"/>
<reference evidence="2 3" key="1">
    <citation type="submission" date="2016-12" db="EMBL/GenBank/DDBJ databases">
        <title>Genome sequencing of Methylocaldum marinum.</title>
        <authorList>
            <person name="Takeuchi M."/>
            <person name="Kamagata Y."/>
            <person name="Hiraoka S."/>
            <person name="Oshima K."/>
            <person name="Hattori M."/>
            <person name="Iwasaki W."/>
        </authorList>
    </citation>
    <scope>NUCLEOTIDE SEQUENCE [LARGE SCALE GENOMIC DNA]</scope>
    <source>
        <strain evidence="2 3">S8</strain>
    </source>
</reference>
<protein>
    <recommendedName>
        <fullName evidence="1">Ice-binding protein C-terminal domain-containing protein</fullName>
    </recommendedName>
</protein>
<accession>A0A250KQT3</accession>
<sequence>MNKFISGILLQNIYWQGVRRQRFSLILGIALLAVSGAGQATVIGGSSSSYVVGVNVSATLLGIPLVDLSVGPTPVSSGTAPTPYDVSNSVVSLNAGLGSTLGIGAGLLNADASSNIDGSDGPKFASASASVLDIGIGALGLISLNLEAVASTASVSGDFGALAAAGETTLAGAALSIAGTPIALIDIPAPNTVVDLSVLGLVGVSLLLNEQILTGDGVSNLGLAVNAIHLSFNAFVLGIASLTGDIIISHAQAQIAAMPGQVAAPIPEPGTLALISSGFAILGWKARRKTAASFA</sequence>